<dbReference type="InterPro" id="IPR036397">
    <property type="entry name" value="RNaseH_sf"/>
</dbReference>
<dbReference type="InterPro" id="IPR014811">
    <property type="entry name" value="ArgoL1"/>
</dbReference>
<dbReference type="PROSITE" id="PS50822">
    <property type="entry name" value="PIWI"/>
    <property type="match status" value="1"/>
</dbReference>
<dbReference type="Pfam" id="PF02170">
    <property type="entry name" value="PAZ"/>
    <property type="match status" value="1"/>
</dbReference>
<gene>
    <name evidence="3" type="ORF">ESCO_000076</name>
</gene>
<evidence type="ECO:0000313" key="4">
    <source>
        <dbReference type="Proteomes" id="UP000053831"/>
    </source>
</evidence>
<feature type="compositionally biased region" description="Low complexity" evidence="1">
    <location>
        <begin position="429"/>
        <end position="438"/>
    </location>
</feature>
<dbReference type="EMBL" id="LGSR01000020">
    <property type="protein sequence ID" value="KOS18839.1"/>
    <property type="molecule type" value="Genomic_DNA"/>
</dbReference>
<dbReference type="CDD" id="cd04657">
    <property type="entry name" value="Piwi_ago-like"/>
    <property type="match status" value="1"/>
</dbReference>
<dbReference type="GO" id="GO:0003723">
    <property type="term" value="F:RNA binding"/>
    <property type="evidence" value="ECO:0007669"/>
    <property type="project" value="InterPro"/>
</dbReference>
<dbReference type="SUPFAM" id="SSF53098">
    <property type="entry name" value="Ribonuclease H-like"/>
    <property type="match status" value="1"/>
</dbReference>
<keyword evidence="4" id="KW-1185">Reference proteome</keyword>
<dbReference type="InterPro" id="IPR012337">
    <property type="entry name" value="RNaseH-like_sf"/>
</dbReference>
<dbReference type="Pfam" id="PF16486">
    <property type="entry name" value="ArgoN"/>
    <property type="match status" value="1"/>
</dbReference>
<organism evidence="3 4">
    <name type="scientific">Escovopsis weberi</name>
    <dbReference type="NCBI Taxonomy" id="150374"/>
    <lineage>
        <taxon>Eukaryota</taxon>
        <taxon>Fungi</taxon>
        <taxon>Dikarya</taxon>
        <taxon>Ascomycota</taxon>
        <taxon>Pezizomycotina</taxon>
        <taxon>Sordariomycetes</taxon>
        <taxon>Hypocreomycetidae</taxon>
        <taxon>Hypocreales</taxon>
        <taxon>Hypocreaceae</taxon>
        <taxon>Escovopsis</taxon>
    </lineage>
</organism>
<evidence type="ECO:0000259" key="2">
    <source>
        <dbReference type="PROSITE" id="PS50822"/>
    </source>
</evidence>
<dbReference type="Proteomes" id="UP000053831">
    <property type="component" value="Unassembled WGS sequence"/>
</dbReference>
<dbReference type="STRING" id="150374.A0A0M9VTI2"/>
<dbReference type="CDD" id="cd02846">
    <property type="entry name" value="PAZ_argonaute_like"/>
    <property type="match status" value="1"/>
</dbReference>
<accession>A0A0M9VTI2</accession>
<dbReference type="InterPro" id="IPR032474">
    <property type="entry name" value="Argonaute_N"/>
</dbReference>
<evidence type="ECO:0000256" key="1">
    <source>
        <dbReference type="SAM" id="MobiDB-lite"/>
    </source>
</evidence>
<dbReference type="Pfam" id="PF08699">
    <property type="entry name" value="ArgoL1"/>
    <property type="match status" value="1"/>
</dbReference>
<protein>
    <submittedName>
        <fullName evidence="3">Protein argonaute-2</fullName>
    </submittedName>
</protein>
<dbReference type="InterPro" id="IPR003165">
    <property type="entry name" value="Piwi"/>
</dbReference>
<dbReference type="InterPro" id="IPR032472">
    <property type="entry name" value="ArgoL2"/>
</dbReference>
<feature type="region of interest" description="Disordered" evidence="1">
    <location>
        <begin position="404"/>
        <end position="438"/>
    </location>
</feature>
<dbReference type="Pfam" id="PF16488">
    <property type="entry name" value="ArgoL2"/>
    <property type="match status" value="1"/>
</dbReference>
<dbReference type="SMART" id="SM00950">
    <property type="entry name" value="Piwi"/>
    <property type="match status" value="1"/>
</dbReference>
<feature type="domain" description="Piwi" evidence="2">
    <location>
        <begin position="575"/>
        <end position="897"/>
    </location>
</feature>
<dbReference type="Pfam" id="PF02171">
    <property type="entry name" value="Piwi"/>
    <property type="match status" value="1"/>
</dbReference>
<evidence type="ECO:0000313" key="3">
    <source>
        <dbReference type="EMBL" id="KOS18839.1"/>
    </source>
</evidence>
<comment type="caution">
    <text evidence="3">The sequence shown here is derived from an EMBL/GenBank/DDBJ whole genome shotgun (WGS) entry which is preliminary data.</text>
</comment>
<dbReference type="PANTHER" id="PTHR22891">
    <property type="entry name" value="EUKARYOTIC TRANSLATION INITIATION FACTOR 2C"/>
    <property type="match status" value="1"/>
</dbReference>
<dbReference type="SMART" id="SM01163">
    <property type="entry name" value="DUF1785"/>
    <property type="match status" value="1"/>
</dbReference>
<dbReference type="Gene3D" id="3.30.420.10">
    <property type="entry name" value="Ribonuclease H-like superfamily/Ribonuclease H"/>
    <property type="match status" value="1"/>
</dbReference>
<dbReference type="InterPro" id="IPR003100">
    <property type="entry name" value="PAZ_dom"/>
</dbReference>
<sequence>MAKGLCHMLCRAIEVEDKAVAAAVVEVVAVEEVIIEAEAAAAVVVVVEEEEEEGAAVVEAVVETISGAEAVGEPGGVPVPDQRVTKLEDALLSGNDSNLSKLSLVEKFPVRPGYGTKGSGVTLWANYIAMTASPKLVLYRYDLSITPAVAGRKLTQVVRLLLDAPELASVKKDVVSDYKASLMSRQHFDDRTVEVIYRSEGEDEARDGAVRYKVKLQCTNKLAVSDFIDHLNSTNLSATYDEQLPMIQAFNIFLNHYAKSSGNLATIGASKTFSLNAQSETWDLQNCLTAVRGFFASVRAATGRILVNVNVSHGAFYTAGPLDKFVLNYGLHRGLYKVEKFIKLLRIKTTHLKDKVNKRGEPIPRIKTIFGLANKNDGYGLEHPPRVKAFGAGPKDVEFWLDSAPSGTSASSAGSGGKKKGGKGGKAQGGQPAAGAASGGKYVSVYDFFANTYGITVADPKLPVINTGTRDKPTYLPLQVCYVLPGQPAATKLDPSQTQQMIKFAVRRPAANAESIVTKGLMAAGLDAATNPLPGQFGITAASGLITVPGRVLVSPKLMYQRNSVNTGAATKLDLLFIILPASPIPLYNRIKHLGDVKFGIHTICSVGSKLANPKGQDQYFRNEALKFNLKLGGNNQHVEPSRLGFIAENKTMVVGLDVTHPSPGSAPNAPSIAGMVASVDSNLGQWPAILSIQPRNRQEMVADLKEMLKSRLKLWREKGKHASLPENILVYRDGVSEGQYQLVLDQELPLLRDACRESYPPADQKKGLPRITIVIAGKRHHTRFYPTAAADADRSGNTCAGTVVDRGVTEARNWDFFLQAHTALQGTARPAHYYVVLDEIFRQRNAKARTKNVADELQELTQSMCFVFGRATKAVSYCTPAYYADILCERARCYLSSLFESPGNSVAPSAIGSVAGVPGAGPSDDEVRIHERLKNTMFYI</sequence>
<dbReference type="SUPFAM" id="SSF101690">
    <property type="entry name" value="PAZ domain"/>
    <property type="match status" value="1"/>
</dbReference>
<dbReference type="AlphaFoldDB" id="A0A0M9VTI2"/>
<dbReference type="OrthoDB" id="10252740at2759"/>
<feature type="compositionally biased region" description="Low complexity" evidence="1">
    <location>
        <begin position="404"/>
        <end position="413"/>
    </location>
</feature>
<reference evidence="3 4" key="1">
    <citation type="submission" date="2015-07" db="EMBL/GenBank/DDBJ databases">
        <title>The genome of the fungus Escovopsis weberi, a specialized disease agent of ant agriculture.</title>
        <authorList>
            <person name="de Man T.J."/>
            <person name="Stajich J.E."/>
            <person name="Kubicek C.P."/>
            <person name="Chenthamara K."/>
            <person name="Atanasova L."/>
            <person name="Druzhinina I.S."/>
            <person name="Birnbaum S."/>
            <person name="Barribeau S.M."/>
            <person name="Teiling C."/>
            <person name="Suen G."/>
            <person name="Currie C."/>
            <person name="Gerardo N.M."/>
        </authorList>
    </citation>
    <scope>NUCLEOTIDE SEQUENCE [LARGE SCALE GENOMIC DNA]</scope>
</reference>
<dbReference type="InterPro" id="IPR036085">
    <property type="entry name" value="PAZ_dom_sf"/>
</dbReference>
<name>A0A0M9VTI2_ESCWE</name>
<dbReference type="Gene3D" id="2.170.260.10">
    <property type="entry name" value="paz domain"/>
    <property type="match status" value="1"/>
</dbReference>
<dbReference type="InterPro" id="IPR045246">
    <property type="entry name" value="Piwi_ago-like"/>
</dbReference>
<proteinExistence type="predicted"/>
<dbReference type="Gene3D" id="3.40.50.2300">
    <property type="match status" value="1"/>
</dbReference>